<proteinExistence type="predicted"/>
<dbReference type="CDD" id="cd00761">
    <property type="entry name" value="Glyco_tranf_GTA_type"/>
    <property type="match status" value="1"/>
</dbReference>
<evidence type="ECO:0000313" key="2">
    <source>
        <dbReference type="EMBL" id="SMC11724.1"/>
    </source>
</evidence>
<gene>
    <name evidence="2" type="ORF">ROA7745_01542</name>
</gene>
<dbReference type="InterPro" id="IPR029044">
    <property type="entry name" value="Nucleotide-diphossugar_trans"/>
</dbReference>
<protein>
    <submittedName>
        <fullName evidence="2">Glycosyl transferase family 2</fullName>
    </submittedName>
</protein>
<dbReference type="EMBL" id="FWXB01000004">
    <property type="protein sequence ID" value="SMC11724.1"/>
    <property type="molecule type" value="Genomic_DNA"/>
</dbReference>
<dbReference type="Pfam" id="PF00535">
    <property type="entry name" value="Glycos_transf_2"/>
    <property type="match status" value="1"/>
</dbReference>
<dbReference type="AlphaFoldDB" id="A0A1X7BQ82"/>
<reference evidence="2 3" key="1">
    <citation type="submission" date="2017-03" db="EMBL/GenBank/DDBJ databases">
        <authorList>
            <person name="Afonso C.L."/>
            <person name="Miller P.J."/>
            <person name="Scott M.A."/>
            <person name="Spackman E."/>
            <person name="Goraichik I."/>
            <person name="Dimitrov K.M."/>
            <person name="Suarez D.L."/>
            <person name="Swayne D.E."/>
        </authorList>
    </citation>
    <scope>NUCLEOTIDE SEQUENCE [LARGE SCALE GENOMIC DNA]</scope>
    <source>
        <strain evidence="2 3">CECT 7745</strain>
    </source>
</reference>
<dbReference type="PANTHER" id="PTHR22916">
    <property type="entry name" value="GLYCOSYLTRANSFERASE"/>
    <property type="match status" value="1"/>
</dbReference>
<evidence type="ECO:0000259" key="1">
    <source>
        <dbReference type="Pfam" id="PF00535"/>
    </source>
</evidence>
<organism evidence="2 3">
    <name type="scientific">Roseovarius aestuarii</name>
    <dbReference type="NCBI Taxonomy" id="475083"/>
    <lineage>
        <taxon>Bacteria</taxon>
        <taxon>Pseudomonadati</taxon>
        <taxon>Pseudomonadota</taxon>
        <taxon>Alphaproteobacteria</taxon>
        <taxon>Rhodobacterales</taxon>
        <taxon>Roseobacteraceae</taxon>
        <taxon>Roseovarius</taxon>
    </lineage>
</organism>
<feature type="domain" description="Glycosyltransferase 2-like" evidence="1">
    <location>
        <begin position="7"/>
        <end position="139"/>
    </location>
</feature>
<dbReference type="PANTHER" id="PTHR22916:SF3">
    <property type="entry name" value="UDP-GLCNAC:BETAGAL BETA-1,3-N-ACETYLGLUCOSAMINYLTRANSFERASE-LIKE PROTEIN 1"/>
    <property type="match status" value="1"/>
</dbReference>
<keyword evidence="3" id="KW-1185">Reference proteome</keyword>
<name>A0A1X7BQ82_9RHOB</name>
<dbReference type="Gene3D" id="3.90.550.10">
    <property type="entry name" value="Spore Coat Polysaccharide Biosynthesis Protein SpsA, Chain A"/>
    <property type="match status" value="1"/>
</dbReference>
<accession>A0A1X7BQ82</accession>
<dbReference type="RefSeq" id="WP_085799682.1">
    <property type="nucleotide sequence ID" value="NZ_FWXB01000004.1"/>
</dbReference>
<evidence type="ECO:0000313" key="3">
    <source>
        <dbReference type="Proteomes" id="UP000193224"/>
    </source>
</evidence>
<dbReference type="InterPro" id="IPR001173">
    <property type="entry name" value="Glyco_trans_2-like"/>
</dbReference>
<dbReference type="GO" id="GO:0016758">
    <property type="term" value="F:hexosyltransferase activity"/>
    <property type="evidence" value="ECO:0007669"/>
    <property type="project" value="UniProtKB-ARBA"/>
</dbReference>
<dbReference type="SUPFAM" id="SSF53448">
    <property type="entry name" value="Nucleotide-diphospho-sugar transferases"/>
    <property type="match status" value="1"/>
</dbReference>
<dbReference type="OrthoDB" id="9802649at2"/>
<dbReference type="Proteomes" id="UP000193224">
    <property type="component" value="Unassembled WGS sequence"/>
</dbReference>
<sequence>MSRPRLSICIPAYDMGGKGAEYLAESFDHLKNQSFADFEVVVSDQSDSDGVAQVCARYGEGLTIRRVDFRDGPRQSSANANNAMRHASGRILKILFQDDFLCRDTALEQIAAGFADPAQKWLLCGSGVCRDGKTVEKPMVPQLNPRLRFGRNTVSSPSVLALRAEVGLHFDESLIWLMDVEFYDRCAQQLGAPVILPETLVANRLHEGQVSAVVTKSLRRAELRHVWRKTSDRAGWRDFRAFSYQFLKAL</sequence>
<keyword evidence="2" id="KW-0808">Transferase</keyword>